<evidence type="ECO:0000256" key="3">
    <source>
        <dbReference type="ARBA" id="ARBA00023125"/>
    </source>
</evidence>
<dbReference type="InterPro" id="IPR000119">
    <property type="entry name" value="Hist_DNA-bd"/>
</dbReference>
<organism evidence="5">
    <name type="scientific">Candidatus Nitrotoga fabula</name>
    <dbReference type="NCBI Taxonomy" id="2182327"/>
    <lineage>
        <taxon>Bacteria</taxon>
        <taxon>Pseudomonadati</taxon>
        <taxon>Pseudomonadota</taxon>
        <taxon>Betaproteobacteria</taxon>
        <taxon>Nitrosomonadales</taxon>
        <taxon>Gallionellaceae</taxon>
        <taxon>Candidatus Nitrotoga</taxon>
    </lineage>
</organism>
<name>A0A2X0SKD9_9PROT</name>
<evidence type="ECO:0000256" key="4">
    <source>
        <dbReference type="RuleBase" id="RU003939"/>
    </source>
</evidence>
<sequence length="97" mass="10306">MNKTELIDAVAKSTKQTKSSVEETLNALMATIQTSLTKGSNVQLIGFGTFAVETRAARVGRNPATGKELKIAAKNVVKFKVGSKLKDAVASAKIKKK</sequence>
<keyword evidence="2" id="KW-0226">DNA condensation</keyword>
<dbReference type="EMBL" id="LS423452">
    <property type="protein sequence ID" value="SPS06326.1"/>
    <property type="molecule type" value="Genomic_DNA"/>
</dbReference>
<keyword evidence="3 5" id="KW-0238">DNA-binding</keyword>
<evidence type="ECO:0000313" key="5">
    <source>
        <dbReference type="EMBL" id="SPS06326.1"/>
    </source>
</evidence>
<dbReference type="GO" id="GO:0030261">
    <property type="term" value="P:chromosome condensation"/>
    <property type="evidence" value="ECO:0007669"/>
    <property type="project" value="UniProtKB-KW"/>
</dbReference>
<dbReference type="SUPFAM" id="SSF47729">
    <property type="entry name" value="IHF-like DNA-binding proteins"/>
    <property type="match status" value="1"/>
</dbReference>
<dbReference type="Gene3D" id="4.10.520.10">
    <property type="entry name" value="IHF-like DNA-binding proteins"/>
    <property type="match status" value="1"/>
</dbReference>
<dbReference type="InterPro" id="IPR010992">
    <property type="entry name" value="IHF-like_DNA-bd_dom_sf"/>
</dbReference>
<dbReference type="PRINTS" id="PR01727">
    <property type="entry name" value="DNABINDINGHU"/>
</dbReference>
<dbReference type="Pfam" id="PF00216">
    <property type="entry name" value="Bac_DNA_binding"/>
    <property type="match status" value="1"/>
</dbReference>
<dbReference type="PANTHER" id="PTHR33175:SF3">
    <property type="entry name" value="DNA-BINDING PROTEIN HU-BETA"/>
    <property type="match status" value="1"/>
</dbReference>
<dbReference type="GO" id="GO:0003677">
    <property type="term" value="F:DNA binding"/>
    <property type="evidence" value="ECO:0007669"/>
    <property type="project" value="UniProtKB-KW"/>
</dbReference>
<evidence type="ECO:0000256" key="2">
    <source>
        <dbReference type="ARBA" id="ARBA00023067"/>
    </source>
</evidence>
<dbReference type="SMART" id="SM00411">
    <property type="entry name" value="BHL"/>
    <property type="match status" value="1"/>
</dbReference>
<reference evidence="5" key="1">
    <citation type="submission" date="2018-05" db="EMBL/GenBank/DDBJ databases">
        <authorList>
            <person name="Lanie J.A."/>
            <person name="Ng W.-L."/>
            <person name="Kazmierczak K.M."/>
            <person name="Andrzejewski T.M."/>
            <person name="Davidsen T.M."/>
            <person name="Wayne K.J."/>
            <person name="Tettelin H."/>
            <person name="Glass J.I."/>
            <person name="Rusch D."/>
            <person name="Podicherti R."/>
            <person name="Tsui H.-C.T."/>
            <person name="Winkler M.E."/>
        </authorList>
    </citation>
    <scope>NUCLEOTIDE SEQUENCE</scope>
    <source>
        <strain evidence="5">KNB</strain>
    </source>
</reference>
<accession>A0A2X0SKD9</accession>
<proteinExistence type="inferred from homology"/>
<comment type="similarity">
    <text evidence="1 4">Belongs to the bacterial histone-like protein family.</text>
</comment>
<dbReference type="PANTHER" id="PTHR33175">
    <property type="entry name" value="DNA-BINDING PROTEIN HU"/>
    <property type="match status" value="1"/>
</dbReference>
<evidence type="ECO:0000256" key="1">
    <source>
        <dbReference type="ARBA" id="ARBA00010529"/>
    </source>
</evidence>
<gene>
    <name evidence="5" type="primary">hupA</name>
    <name evidence="5" type="ORF">NITFAB_1916</name>
</gene>
<dbReference type="PROSITE" id="PS00045">
    <property type="entry name" value="HISTONE_LIKE"/>
    <property type="match status" value="1"/>
</dbReference>
<dbReference type="GO" id="GO:0005829">
    <property type="term" value="C:cytosol"/>
    <property type="evidence" value="ECO:0007669"/>
    <property type="project" value="TreeGrafter"/>
</dbReference>
<dbReference type="InterPro" id="IPR020816">
    <property type="entry name" value="Histone-like_DNA-bd_CS"/>
</dbReference>
<dbReference type="GO" id="GO:0030527">
    <property type="term" value="F:structural constituent of chromatin"/>
    <property type="evidence" value="ECO:0007669"/>
    <property type="project" value="InterPro"/>
</dbReference>
<protein>
    <submittedName>
        <fullName evidence="5">HU, DNA-binding transcriptional regulator, alpha subunit</fullName>
    </submittedName>
</protein>
<dbReference type="AlphaFoldDB" id="A0A2X0SKD9"/>
<dbReference type="CDD" id="cd13831">
    <property type="entry name" value="HU"/>
    <property type="match status" value="1"/>
</dbReference>